<gene>
    <name evidence="13" type="ORF">EV643_104123</name>
</gene>
<dbReference type="RefSeq" id="WP_133799828.1">
    <property type="nucleotide sequence ID" value="NZ_SNWQ01000004.1"/>
</dbReference>
<reference evidence="13 14" key="1">
    <citation type="submission" date="2019-03" db="EMBL/GenBank/DDBJ databases">
        <title>Genomic Encyclopedia of Type Strains, Phase III (KMG-III): the genomes of soil and plant-associated and newly described type strains.</title>
        <authorList>
            <person name="Whitman W."/>
        </authorList>
    </citation>
    <scope>NUCLEOTIDE SEQUENCE [LARGE SCALE GENOMIC DNA]</scope>
    <source>
        <strain evidence="13 14">VKM Ac-2527</strain>
    </source>
</reference>
<proteinExistence type="predicted"/>
<feature type="domain" description="FtsK" evidence="12">
    <location>
        <begin position="455"/>
        <end position="655"/>
    </location>
</feature>
<dbReference type="InterPro" id="IPR002543">
    <property type="entry name" value="FtsK_dom"/>
</dbReference>
<evidence type="ECO:0000256" key="3">
    <source>
        <dbReference type="ARBA" id="ARBA00022692"/>
    </source>
</evidence>
<dbReference type="NCBIfam" id="TIGR03924">
    <property type="entry name" value="T7SS_EccC_a"/>
    <property type="match status" value="1"/>
</dbReference>
<keyword evidence="5 9" id="KW-0547">Nucleotide-binding</keyword>
<protein>
    <submittedName>
        <fullName evidence="13">S-DNA-T family DNA segregation ATPase FtsK/SpoIIIE</fullName>
    </submittedName>
</protein>
<dbReference type="OrthoDB" id="9807790at2"/>
<evidence type="ECO:0000256" key="5">
    <source>
        <dbReference type="ARBA" id="ARBA00022741"/>
    </source>
</evidence>
<dbReference type="PROSITE" id="PS50901">
    <property type="entry name" value="FTSK"/>
    <property type="match status" value="3"/>
</dbReference>
<dbReference type="GO" id="GO:0005524">
    <property type="term" value="F:ATP binding"/>
    <property type="evidence" value="ECO:0007669"/>
    <property type="project" value="UniProtKB-UniRule"/>
</dbReference>
<dbReference type="GO" id="GO:0003677">
    <property type="term" value="F:DNA binding"/>
    <property type="evidence" value="ECO:0007669"/>
    <property type="project" value="InterPro"/>
</dbReference>
<dbReference type="SMART" id="SM00382">
    <property type="entry name" value="AAA"/>
    <property type="match status" value="3"/>
</dbReference>
<evidence type="ECO:0000256" key="8">
    <source>
        <dbReference type="ARBA" id="ARBA00023136"/>
    </source>
</evidence>
<dbReference type="InterPro" id="IPR027417">
    <property type="entry name" value="P-loop_NTPase"/>
</dbReference>
<evidence type="ECO:0000256" key="6">
    <source>
        <dbReference type="ARBA" id="ARBA00022840"/>
    </source>
</evidence>
<dbReference type="InterPro" id="IPR003593">
    <property type="entry name" value="AAA+_ATPase"/>
</dbReference>
<evidence type="ECO:0000256" key="2">
    <source>
        <dbReference type="ARBA" id="ARBA00022475"/>
    </source>
</evidence>
<feature type="domain" description="FtsK" evidence="12">
    <location>
        <begin position="1115"/>
        <end position="1302"/>
    </location>
</feature>
<evidence type="ECO:0000313" key="14">
    <source>
        <dbReference type="Proteomes" id="UP000295388"/>
    </source>
</evidence>
<keyword evidence="3 11" id="KW-0812">Transmembrane</keyword>
<feature type="region of interest" description="Disordered" evidence="10">
    <location>
        <begin position="1"/>
        <end position="23"/>
    </location>
</feature>
<feature type="binding site" evidence="9">
    <location>
        <begin position="1135"/>
        <end position="1142"/>
    </location>
    <ligand>
        <name>ATP</name>
        <dbReference type="ChEBI" id="CHEBI:30616"/>
    </ligand>
</feature>
<dbReference type="PANTHER" id="PTHR22683:SF1">
    <property type="entry name" value="TYPE VII SECRETION SYSTEM PROTEIN ESSC"/>
    <property type="match status" value="1"/>
</dbReference>
<dbReference type="InterPro" id="IPR023837">
    <property type="entry name" value="EccCb-like_Actinobacteria"/>
</dbReference>
<feature type="transmembrane region" description="Helical" evidence="11">
    <location>
        <begin position="38"/>
        <end position="56"/>
    </location>
</feature>
<dbReference type="Pfam" id="PF01580">
    <property type="entry name" value="FtsK_SpoIIIE"/>
    <property type="match status" value="3"/>
</dbReference>
<dbReference type="Gene3D" id="3.40.50.300">
    <property type="entry name" value="P-loop containing nucleotide triphosphate hydrolases"/>
    <property type="match status" value="4"/>
</dbReference>
<keyword evidence="8 11" id="KW-0472">Membrane</keyword>
<evidence type="ECO:0000256" key="7">
    <source>
        <dbReference type="ARBA" id="ARBA00022989"/>
    </source>
</evidence>
<feature type="transmembrane region" description="Helical" evidence="11">
    <location>
        <begin position="68"/>
        <end position="89"/>
    </location>
</feature>
<dbReference type="GO" id="GO:0005886">
    <property type="term" value="C:plasma membrane"/>
    <property type="evidence" value="ECO:0007669"/>
    <property type="project" value="UniProtKB-SubCell"/>
</dbReference>
<organism evidence="13 14">
    <name type="scientific">Kribbella caucasensis</name>
    <dbReference type="NCBI Taxonomy" id="2512215"/>
    <lineage>
        <taxon>Bacteria</taxon>
        <taxon>Bacillati</taxon>
        <taxon>Actinomycetota</taxon>
        <taxon>Actinomycetes</taxon>
        <taxon>Propionibacteriales</taxon>
        <taxon>Kribbellaceae</taxon>
        <taxon>Kribbella</taxon>
    </lineage>
</organism>
<evidence type="ECO:0000256" key="1">
    <source>
        <dbReference type="ARBA" id="ARBA00004651"/>
    </source>
</evidence>
<evidence type="ECO:0000256" key="10">
    <source>
        <dbReference type="SAM" id="MobiDB-lite"/>
    </source>
</evidence>
<feature type="binding site" evidence="9">
    <location>
        <begin position="833"/>
        <end position="840"/>
    </location>
    <ligand>
        <name>ATP</name>
        <dbReference type="ChEBI" id="CHEBI:30616"/>
    </ligand>
</feature>
<keyword evidence="6 9" id="KW-0067">ATP-binding</keyword>
<evidence type="ECO:0000256" key="9">
    <source>
        <dbReference type="PROSITE-ProRule" id="PRU00289"/>
    </source>
</evidence>
<dbReference type="SUPFAM" id="SSF52540">
    <property type="entry name" value="P-loop containing nucleoside triphosphate hydrolases"/>
    <property type="match status" value="3"/>
</dbReference>
<keyword evidence="2" id="KW-1003">Cell membrane</keyword>
<dbReference type="InterPro" id="IPR023836">
    <property type="entry name" value="EccCa-like_Actinobacteria"/>
</dbReference>
<dbReference type="NCBIfam" id="TIGR03925">
    <property type="entry name" value="T7SS_EccC_b"/>
    <property type="match status" value="1"/>
</dbReference>
<evidence type="ECO:0000256" key="11">
    <source>
        <dbReference type="SAM" id="Phobius"/>
    </source>
</evidence>
<feature type="domain" description="FtsK" evidence="12">
    <location>
        <begin position="815"/>
        <end position="1006"/>
    </location>
</feature>
<name>A0A4R6KHS6_9ACTN</name>
<evidence type="ECO:0000256" key="4">
    <source>
        <dbReference type="ARBA" id="ARBA00022737"/>
    </source>
</evidence>
<keyword evidence="4" id="KW-0677">Repeat</keyword>
<evidence type="ECO:0000259" key="12">
    <source>
        <dbReference type="PROSITE" id="PS50901"/>
    </source>
</evidence>
<evidence type="ECO:0000313" key="13">
    <source>
        <dbReference type="EMBL" id="TDO50630.1"/>
    </source>
</evidence>
<keyword evidence="7 11" id="KW-1133">Transmembrane helix</keyword>
<dbReference type="InterPro" id="IPR050206">
    <property type="entry name" value="FtsK/SpoIIIE/SftA"/>
</dbReference>
<comment type="subcellular location">
    <subcellularLocation>
        <location evidence="1">Cell membrane</location>
        <topology evidence="1">Multi-pass membrane protein</topology>
    </subcellularLocation>
</comment>
<comment type="caution">
    <text evidence="13">The sequence shown here is derived from an EMBL/GenBank/DDBJ whole genome shotgun (WGS) entry which is preliminary data.</text>
</comment>
<keyword evidence="14" id="KW-1185">Reference proteome</keyword>
<feature type="binding site" evidence="9">
    <location>
        <begin position="478"/>
        <end position="485"/>
    </location>
    <ligand>
        <name>ATP</name>
        <dbReference type="ChEBI" id="CHEBI:30616"/>
    </ligand>
</feature>
<dbReference type="EMBL" id="SNWQ01000004">
    <property type="protein sequence ID" value="TDO50630.1"/>
    <property type="molecule type" value="Genomic_DNA"/>
</dbReference>
<dbReference type="Proteomes" id="UP000295388">
    <property type="component" value="Unassembled WGS sequence"/>
</dbReference>
<sequence>MATVIVKRPTRRPSPEPPSGELLLDAPPEIPVPTGRQWTQALMMLPMVAMMGAMLLTFSGSMRPGLRLVIYGLFGAALLGMVVVGFLVAGGTSKRDMGNARRVYLRQLAQHRLRLNRAIDRQRSALRYVHPEPESLWSLAASYRLWERRRDDPDFAVARIGVGRQSAPITLVPPDTQPLERLEPLSALALRRFLATFGEVPGLPLAVSMGGFSRIHLRGDRGRSVALVRALLAQLSVFQAPDDLRIAVCAGGGQQPEWEWLKWLPHALHPSRNDAIGPLRMVATGITGVEAMLDDLIANRPRFDPEIDHRSSGPLIVVVIDGGELAGSDHLMTGGGVEGVVLVDLTTEPPRALDPSCIVLDIDADGNLISETMDGETELGEADGLTQPAAEALARQLAPLRLTAGVVGEQPLSAELGLAELLDLGDPFSFDPARTWLQRPNRDRLRIRFGIRPDGTPIEIDLKESAQDGMGPHGLLIGATGSGKSELLRTLVLGLAITHPPRSLNFALIDFKGGATFTRLDHLPHTSAVITNLADELHLVDRMTDALNGELLRRQELLRAAGNFSSLRDYEKARAAGAPLDEVPTLLVIIDEFSELLSAKPDFIDTFVQIGRVGRSLGVHLLLASQRLEEGRLRGLDTHLSYRIALRTFSDMDSRTVLGNGDAFKLPRPPGHGFLKSGTEPLLRFRSAYVSGVHHRPDSHLTGQRFDNAPELMEYSTSYLAPPVDEEEPETVPDEVNDDSVGESLLDILVERLAGRGDPAHQVWLPPLDQAPAVDELYGGLVVDPARGLTTAVLGHRGTLQPVVGIVDRPLEQRRDPLVLDLAGGAGHVVVIGGPQSGKSTAIQSIITGLALTHTPQEVQFYCLDFGGGSLGTLRNLPHVGGVAARQSVGAVRRTVAEVAGVLADRERRFAEQEIDGITGYRQRRSAVQFTDDPFGDVFLVIDGWGTLRSDFEDLEPVIADIAARGLSYGVHVVLSCARSYELRMNIRDLLGTRLELRLGDPIDSMVDRIAAHAVPAGRPGRGITTSKHQMLVALPQLAATGLPNQADQSGQADRSSPEGRARLTAELVGRIADAWPGHRAPAVRLLPATFEYGALPERDRADDTGQRLSIGITENDLGLAELDFEAEPHLLLFGDAESGKTNFLRVLAHRIATAYRPEQARMLIVDHRRALLGEITSEHLLGFSADRQATARLMQEAAGSMAERMPPADVTPEQLRRRSWWQGPELFVLIDDYDLVATQLENPFLPLLDYIQLGRDIGLHLIVTRRMNGASRALYEQFIARIRDVGTPGVLLSGDRMEGALLGGVKPEAFPPGRGRLIRHRGEPQLIQLAWRPPREEDTP</sequence>
<accession>A0A4R6KHS6</accession>
<dbReference type="PANTHER" id="PTHR22683">
    <property type="entry name" value="SPORULATION PROTEIN RELATED"/>
    <property type="match status" value="1"/>
</dbReference>